<dbReference type="AlphaFoldDB" id="A0A0C3DWI0"/>
<proteinExistence type="predicted"/>
<gene>
    <name evidence="2" type="ORF">SCLCIDRAFT_1184801</name>
</gene>
<dbReference type="InterPro" id="IPR003615">
    <property type="entry name" value="HNH_nuc"/>
</dbReference>
<organism evidence="2 3">
    <name type="scientific">Scleroderma citrinum Foug A</name>
    <dbReference type="NCBI Taxonomy" id="1036808"/>
    <lineage>
        <taxon>Eukaryota</taxon>
        <taxon>Fungi</taxon>
        <taxon>Dikarya</taxon>
        <taxon>Basidiomycota</taxon>
        <taxon>Agaricomycotina</taxon>
        <taxon>Agaricomycetes</taxon>
        <taxon>Agaricomycetidae</taxon>
        <taxon>Boletales</taxon>
        <taxon>Sclerodermatineae</taxon>
        <taxon>Sclerodermataceae</taxon>
        <taxon>Scleroderma</taxon>
    </lineage>
</organism>
<reference evidence="3" key="2">
    <citation type="submission" date="2015-01" db="EMBL/GenBank/DDBJ databases">
        <title>Evolutionary Origins and Diversification of the Mycorrhizal Mutualists.</title>
        <authorList>
            <consortium name="DOE Joint Genome Institute"/>
            <consortium name="Mycorrhizal Genomics Consortium"/>
            <person name="Kohler A."/>
            <person name="Kuo A."/>
            <person name="Nagy L.G."/>
            <person name="Floudas D."/>
            <person name="Copeland A."/>
            <person name="Barry K.W."/>
            <person name="Cichocki N."/>
            <person name="Veneault-Fourrey C."/>
            <person name="LaButti K."/>
            <person name="Lindquist E.A."/>
            <person name="Lipzen A."/>
            <person name="Lundell T."/>
            <person name="Morin E."/>
            <person name="Murat C."/>
            <person name="Riley R."/>
            <person name="Ohm R."/>
            <person name="Sun H."/>
            <person name="Tunlid A."/>
            <person name="Henrissat B."/>
            <person name="Grigoriev I.V."/>
            <person name="Hibbett D.S."/>
            <person name="Martin F."/>
        </authorList>
    </citation>
    <scope>NUCLEOTIDE SEQUENCE [LARGE SCALE GENOMIC DNA]</scope>
    <source>
        <strain evidence="3">Foug A</strain>
    </source>
</reference>
<dbReference type="InParanoid" id="A0A0C3DWI0"/>
<dbReference type="Proteomes" id="UP000053989">
    <property type="component" value="Unassembled WGS sequence"/>
</dbReference>
<keyword evidence="3" id="KW-1185">Reference proteome</keyword>
<evidence type="ECO:0000313" key="2">
    <source>
        <dbReference type="EMBL" id="KIM60261.1"/>
    </source>
</evidence>
<reference evidence="2 3" key="1">
    <citation type="submission" date="2014-04" db="EMBL/GenBank/DDBJ databases">
        <authorList>
            <consortium name="DOE Joint Genome Institute"/>
            <person name="Kuo A."/>
            <person name="Kohler A."/>
            <person name="Nagy L.G."/>
            <person name="Floudas D."/>
            <person name="Copeland A."/>
            <person name="Barry K.W."/>
            <person name="Cichocki N."/>
            <person name="Veneault-Fourrey C."/>
            <person name="LaButti K."/>
            <person name="Lindquist E.A."/>
            <person name="Lipzen A."/>
            <person name="Lundell T."/>
            <person name="Morin E."/>
            <person name="Murat C."/>
            <person name="Sun H."/>
            <person name="Tunlid A."/>
            <person name="Henrissat B."/>
            <person name="Grigoriev I.V."/>
            <person name="Hibbett D.S."/>
            <person name="Martin F."/>
            <person name="Nordberg H.P."/>
            <person name="Cantor M.N."/>
            <person name="Hua S.X."/>
        </authorList>
    </citation>
    <scope>NUCLEOTIDE SEQUENCE [LARGE SCALE GENOMIC DNA]</scope>
    <source>
        <strain evidence="2 3">Foug A</strain>
    </source>
</reference>
<dbReference type="STRING" id="1036808.A0A0C3DWI0"/>
<sequence length="338" mass="38251">MAQRLSTENSKWKIPAHRVLLSPITHAPDSEYMAGEFWKELKSCGNSSILSQCIEVENCLISQDRLVEWARGIHRELKESTCNIECLTKLASHYLTHLVIAFVNPGGHKMPQGTTHPTPDNQCIKNIQDLLNKAKIQRKHSALRELVLMRDGPKCLLTKYPFHGSGRVRVECTHIIPFSVHDKTITVAAIEAFSRKVLPAMFIKDHINTPKNALNLQADAHTTMDHNLSWGIEARWVEDKWKYFYRTVQSHDVAGTIKLRDGDEIPFGQGNQMIDLPDPCICNLHLAVARVSHACGASEIFKEYVDGDGEEHMMPVYFGGPYMGDDVLMRMLEARLDI</sequence>
<accession>A0A0C3DWI0</accession>
<dbReference type="EMBL" id="KN822064">
    <property type="protein sequence ID" value="KIM60261.1"/>
    <property type="molecule type" value="Genomic_DNA"/>
</dbReference>
<dbReference type="Pfam" id="PF13391">
    <property type="entry name" value="HNH_2"/>
    <property type="match status" value="1"/>
</dbReference>
<dbReference type="HOGENOM" id="CLU_070879_0_0_1"/>
<evidence type="ECO:0000259" key="1">
    <source>
        <dbReference type="Pfam" id="PF13391"/>
    </source>
</evidence>
<feature type="domain" description="HNH nuclease" evidence="1">
    <location>
        <begin position="155"/>
        <end position="225"/>
    </location>
</feature>
<dbReference type="OrthoDB" id="2663923at2759"/>
<name>A0A0C3DWI0_9AGAM</name>
<evidence type="ECO:0000313" key="3">
    <source>
        <dbReference type="Proteomes" id="UP000053989"/>
    </source>
</evidence>
<protein>
    <recommendedName>
        <fullName evidence="1">HNH nuclease domain-containing protein</fullName>
    </recommendedName>
</protein>